<reference evidence="2" key="1">
    <citation type="journal article" date="2018" name="DNA Res.">
        <title>Multiple hybrid de novo genome assembly of finger millet, an orphan allotetraploid crop.</title>
        <authorList>
            <person name="Hatakeyama M."/>
            <person name="Aluri S."/>
            <person name="Balachadran M.T."/>
            <person name="Sivarajan S.R."/>
            <person name="Patrignani A."/>
            <person name="Gruter S."/>
            <person name="Poveda L."/>
            <person name="Shimizu-Inatsugi R."/>
            <person name="Baeten J."/>
            <person name="Francoijs K.J."/>
            <person name="Nataraja K.N."/>
            <person name="Reddy Y.A.N."/>
            <person name="Phadnis S."/>
            <person name="Ravikumar R.L."/>
            <person name="Schlapbach R."/>
            <person name="Sreeman S.M."/>
            <person name="Shimizu K.K."/>
        </authorList>
    </citation>
    <scope>NUCLEOTIDE SEQUENCE</scope>
</reference>
<proteinExistence type="predicted"/>
<organism evidence="2 3">
    <name type="scientific">Eleusine coracana subsp. coracana</name>
    <dbReference type="NCBI Taxonomy" id="191504"/>
    <lineage>
        <taxon>Eukaryota</taxon>
        <taxon>Viridiplantae</taxon>
        <taxon>Streptophyta</taxon>
        <taxon>Embryophyta</taxon>
        <taxon>Tracheophyta</taxon>
        <taxon>Spermatophyta</taxon>
        <taxon>Magnoliopsida</taxon>
        <taxon>Liliopsida</taxon>
        <taxon>Poales</taxon>
        <taxon>Poaceae</taxon>
        <taxon>PACMAD clade</taxon>
        <taxon>Chloridoideae</taxon>
        <taxon>Cynodonteae</taxon>
        <taxon>Eleusininae</taxon>
        <taxon>Eleusine</taxon>
    </lineage>
</organism>
<reference evidence="2" key="2">
    <citation type="submission" date="2021-12" db="EMBL/GenBank/DDBJ databases">
        <title>Resequencing data analysis of finger millet.</title>
        <authorList>
            <person name="Hatakeyama M."/>
            <person name="Aluri S."/>
            <person name="Balachadran M.T."/>
            <person name="Sivarajan S.R."/>
            <person name="Poveda L."/>
            <person name="Shimizu-Inatsugi R."/>
            <person name="Schlapbach R."/>
            <person name="Sreeman S.M."/>
            <person name="Shimizu K.K."/>
        </authorList>
    </citation>
    <scope>NUCLEOTIDE SEQUENCE</scope>
</reference>
<keyword evidence="3" id="KW-1185">Reference proteome</keyword>
<dbReference type="PANTHER" id="PTHR37194:SF2">
    <property type="entry name" value="T2E6.7-RELATED"/>
    <property type="match status" value="1"/>
</dbReference>
<dbReference type="AlphaFoldDB" id="A0AAV5FXD3"/>
<comment type="caution">
    <text evidence="2">The sequence shown here is derived from an EMBL/GenBank/DDBJ whole genome shotgun (WGS) entry which is preliminary data.</text>
</comment>
<accession>A0AAV5FXD3</accession>
<evidence type="ECO:0000313" key="3">
    <source>
        <dbReference type="Proteomes" id="UP001054889"/>
    </source>
</evidence>
<dbReference type="Proteomes" id="UP001054889">
    <property type="component" value="Unassembled WGS sequence"/>
</dbReference>
<dbReference type="EMBL" id="BQKI01000097">
    <property type="protein sequence ID" value="GJN39365.1"/>
    <property type="molecule type" value="Genomic_DNA"/>
</dbReference>
<dbReference type="PANTHER" id="PTHR37194">
    <property type="entry name" value="T2E6.7-RELATED"/>
    <property type="match status" value="1"/>
</dbReference>
<gene>
    <name evidence="2" type="primary">gb28477</name>
    <name evidence="2" type="ORF">PR202_gb28477</name>
</gene>
<evidence type="ECO:0000313" key="2">
    <source>
        <dbReference type="EMBL" id="GJN39365.1"/>
    </source>
</evidence>
<sequence length="92" mass="9914">MEGQADAVTANSDPRVKANLVLGVESFAVSSNSGILSEQLAAMKEKSMVILKEYITKHNVPNDVPDESVEGESDDEGDTLVKNPPKKSKKQK</sequence>
<name>A0AAV5FXD3_ELECO</name>
<protein>
    <submittedName>
        <fullName evidence="2">Uncharacterized protein</fullName>
    </submittedName>
</protein>
<feature type="region of interest" description="Disordered" evidence="1">
    <location>
        <begin position="59"/>
        <end position="92"/>
    </location>
</feature>
<feature type="compositionally biased region" description="Acidic residues" evidence="1">
    <location>
        <begin position="64"/>
        <end position="78"/>
    </location>
</feature>
<evidence type="ECO:0000256" key="1">
    <source>
        <dbReference type="SAM" id="MobiDB-lite"/>
    </source>
</evidence>